<keyword evidence="3" id="KW-1185">Reference proteome</keyword>
<name>A0A448WM71_9PLAT</name>
<evidence type="ECO:0000256" key="1">
    <source>
        <dbReference type="SAM" id="MobiDB-lite"/>
    </source>
</evidence>
<dbReference type="Proteomes" id="UP000784294">
    <property type="component" value="Unassembled WGS sequence"/>
</dbReference>
<organism evidence="2 3">
    <name type="scientific">Protopolystoma xenopodis</name>
    <dbReference type="NCBI Taxonomy" id="117903"/>
    <lineage>
        <taxon>Eukaryota</taxon>
        <taxon>Metazoa</taxon>
        <taxon>Spiralia</taxon>
        <taxon>Lophotrochozoa</taxon>
        <taxon>Platyhelminthes</taxon>
        <taxon>Monogenea</taxon>
        <taxon>Polyopisthocotylea</taxon>
        <taxon>Polystomatidea</taxon>
        <taxon>Polystomatidae</taxon>
        <taxon>Protopolystoma</taxon>
    </lineage>
</organism>
<feature type="compositionally biased region" description="Polar residues" evidence="1">
    <location>
        <begin position="1"/>
        <end position="20"/>
    </location>
</feature>
<comment type="caution">
    <text evidence="2">The sequence shown here is derived from an EMBL/GenBank/DDBJ whole genome shotgun (WGS) entry which is preliminary data.</text>
</comment>
<dbReference type="EMBL" id="CAAALY010023589">
    <property type="protein sequence ID" value="VEL15143.1"/>
    <property type="molecule type" value="Genomic_DNA"/>
</dbReference>
<accession>A0A448WM71</accession>
<reference evidence="2" key="1">
    <citation type="submission" date="2018-11" db="EMBL/GenBank/DDBJ databases">
        <authorList>
            <consortium name="Pathogen Informatics"/>
        </authorList>
    </citation>
    <scope>NUCLEOTIDE SEQUENCE</scope>
</reference>
<proteinExistence type="predicted"/>
<protein>
    <submittedName>
        <fullName evidence="2">Uncharacterized protein</fullName>
    </submittedName>
</protein>
<sequence>MAESSSKPVPTPQGPLSTMPESHGRSTIIRYLLSSEHNRFLSRGLAIFAWPALLASLQEADIFEAARAYWMRAW</sequence>
<evidence type="ECO:0000313" key="2">
    <source>
        <dbReference type="EMBL" id="VEL15143.1"/>
    </source>
</evidence>
<gene>
    <name evidence="2" type="ORF">PXEA_LOCUS8583</name>
</gene>
<dbReference type="AlphaFoldDB" id="A0A448WM71"/>
<evidence type="ECO:0000313" key="3">
    <source>
        <dbReference type="Proteomes" id="UP000784294"/>
    </source>
</evidence>
<feature type="region of interest" description="Disordered" evidence="1">
    <location>
        <begin position="1"/>
        <end position="23"/>
    </location>
</feature>